<dbReference type="EMBL" id="QNBE01000001">
    <property type="protein sequence ID" value="RKX71822.1"/>
    <property type="molecule type" value="Genomic_DNA"/>
</dbReference>
<evidence type="ECO:0000256" key="2">
    <source>
        <dbReference type="ARBA" id="ARBA00021310"/>
    </source>
</evidence>
<dbReference type="Gene3D" id="1.20.1440.120">
    <property type="entry name" value="Recombination protein O, C-terminal domain"/>
    <property type="match status" value="1"/>
</dbReference>
<dbReference type="PANTHER" id="PTHR33991:SF1">
    <property type="entry name" value="DNA REPAIR PROTEIN RECO"/>
    <property type="match status" value="1"/>
</dbReference>
<evidence type="ECO:0000256" key="3">
    <source>
        <dbReference type="ARBA" id="ARBA00022763"/>
    </source>
</evidence>
<dbReference type="SUPFAM" id="SSF50249">
    <property type="entry name" value="Nucleic acid-binding proteins"/>
    <property type="match status" value="1"/>
</dbReference>
<dbReference type="NCBIfam" id="TIGR00613">
    <property type="entry name" value="reco"/>
    <property type="match status" value="1"/>
</dbReference>
<dbReference type="GO" id="GO:0006302">
    <property type="term" value="P:double-strand break repair"/>
    <property type="evidence" value="ECO:0007669"/>
    <property type="project" value="TreeGrafter"/>
</dbReference>
<dbReference type="SUPFAM" id="SSF57863">
    <property type="entry name" value="ArfGap/RecO-like zinc finger"/>
    <property type="match status" value="1"/>
</dbReference>
<keyword evidence="3 7" id="KW-0227">DNA damage</keyword>
<dbReference type="InterPro" id="IPR037278">
    <property type="entry name" value="ARFGAP/RecO"/>
</dbReference>
<dbReference type="Pfam" id="PF11967">
    <property type="entry name" value="RecO_N"/>
    <property type="match status" value="1"/>
</dbReference>
<reference evidence="9 10" key="1">
    <citation type="submission" date="2018-06" db="EMBL/GenBank/DDBJ databases">
        <title>Extensive metabolic versatility and redundancy in microbially diverse, dynamic hydrothermal sediments.</title>
        <authorList>
            <person name="Dombrowski N."/>
            <person name="Teske A."/>
            <person name="Baker B.J."/>
        </authorList>
    </citation>
    <scope>NUCLEOTIDE SEQUENCE [LARGE SCALE GENOMIC DNA]</scope>
    <source>
        <strain evidence="9">B36_G15</strain>
    </source>
</reference>
<evidence type="ECO:0000313" key="10">
    <source>
        <dbReference type="Proteomes" id="UP000268469"/>
    </source>
</evidence>
<dbReference type="InterPro" id="IPR022572">
    <property type="entry name" value="DNA_rep/recomb_RecO_N"/>
</dbReference>
<organism evidence="9 10">
    <name type="scientific">candidate division WOR-3 bacterium</name>
    <dbReference type="NCBI Taxonomy" id="2052148"/>
    <lineage>
        <taxon>Bacteria</taxon>
        <taxon>Bacteria division WOR-3</taxon>
    </lineage>
</organism>
<dbReference type="Pfam" id="PF02565">
    <property type="entry name" value="RecO_C"/>
    <property type="match status" value="1"/>
</dbReference>
<dbReference type="GO" id="GO:0006310">
    <property type="term" value="P:DNA recombination"/>
    <property type="evidence" value="ECO:0007669"/>
    <property type="project" value="UniProtKB-UniRule"/>
</dbReference>
<feature type="domain" description="DNA replication/recombination mediator RecO N-terminal" evidence="8">
    <location>
        <begin position="1"/>
        <end position="79"/>
    </location>
</feature>
<evidence type="ECO:0000259" key="8">
    <source>
        <dbReference type="Pfam" id="PF11967"/>
    </source>
</evidence>
<dbReference type="InterPro" id="IPR003717">
    <property type="entry name" value="RecO"/>
</dbReference>
<dbReference type="Gene3D" id="2.40.50.140">
    <property type="entry name" value="Nucleic acid-binding proteins"/>
    <property type="match status" value="1"/>
</dbReference>
<protein>
    <recommendedName>
        <fullName evidence="2 7">DNA repair protein RecO</fullName>
    </recommendedName>
    <alternativeName>
        <fullName evidence="6 7">Recombination protein O</fullName>
    </alternativeName>
</protein>
<evidence type="ECO:0000256" key="6">
    <source>
        <dbReference type="ARBA" id="ARBA00033409"/>
    </source>
</evidence>
<evidence type="ECO:0000313" key="9">
    <source>
        <dbReference type="EMBL" id="RKX71822.1"/>
    </source>
</evidence>
<accession>A0A660SMV3</accession>
<keyword evidence="5 7" id="KW-0234">DNA repair</keyword>
<comment type="caution">
    <text evidence="9">The sequence shown here is derived from an EMBL/GenBank/DDBJ whole genome shotgun (WGS) entry which is preliminary data.</text>
</comment>
<dbReference type="AlphaFoldDB" id="A0A660SMV3"/>
<evidence type="ECO:0000256" key="4">
    <source>
        <dbReference type="ARBA" id="ARBA00023172"/>
    </source>
</evidence>
<dbReference type="HAMAP" id="MF_00201">
    <property type="entry name" value="RecO"/>
    <property type="match status" value="1"/>
</dbReference>
<proteinExistence type="inferred from homology"/>
<keyword evidence="4 7" id="KW-0233">DNA recombination</keyword>
<evidence type="ECO:0000256" key="1">
    <source>
        <dbReference type="ARBA" id="ARBA00007452"/>
    </source>
</evidence>
<dbReference type="PANTHER" id="PTHR33991">
    <property type="entry name" value="DNA REPAIR PROTEIN RECO"/>
    <property type="match status" value="1"/>
</dbReference>
<evidence type="ECO:0000256" key="5">
    <source>
        <dbReference type="ARBA" id="ARBA00023204"/>
    </source>
</evidence>
<comment type="function">
    <text evidence="7">Involved in DNA repair and RecF pathway recombination.</text>
</comment>
<comment type="similarity">
    <text evidence="1 7">Belongs to the RecO family.</text>
</comment>
<dbReference type="GO" id="GO:0043590">
    <property type="term" value="C:bacterial nucleoid"/>
    <property type="evidence" value="ECO:0007669"/>
    <property type="project" value="TreeGrafter"/>
</dbReference>
<sequence>MKRLIKTLGIVTQVIPHRESSAIIKVFTDSHGLIPIVVRGGRRPTSPHVASLRTFVKAEFNLYHSGRSDFYHLSEVNVLTQPANIISDRSRFLIGAVFVEVITKLAPPGMVSRRLFHTLESFLQKLESGRDSAFTLLILFLVEVLRISGYLPSLRSCLICGSPGIRYFSAAHGGCLCAQHGGGIRLDDEMVEALQRLDCREVPGSPSLRKKVLSLLVDFYHYHIGEPGAALSSVLTEREGRAIIG</sequence>
<dbReference type="InterPro" id="IPR012340">
    <property type="entry name" value="NA-bd_OB-fold"/>
</dbReference>
<dbReference type="Proteomes" id="UP000268469">
    <property type="component" value="Unassembled WGS sequence"/>
</dbReference>
<evidence type="ECO:0000256" key="7">
    <source>
        <dbReference type="HAMAP-Rule" id="MF_00201"/>
    </source>
</evidence>
<name>A0A660SMV3_UNCW3</name>
<dbReference type="InterPro" id="IPR042242">
    <property type="entry name" value="RecO_C"/>
</dbReference>
<gene>
    <name evidence="7 9" type="primary">recO</name>
    <name evidence="9" type="ORF">DRP53_00070</name>
</gene>